<name>J6ETS7_TRIAS</name>
<keyword evidence="2" id="KW-0418">Kinase</keyword>
<reference evidence="2 3" key="1">
    <citation type="journal article" date="2012" name="Eukaryot. Cell">
        <title>Draft genome sequence of CBS 2479, the standard type strain of Trichosporon asahii.</title>
        <authorList>
            <person name="Yang R.Y."/>
            <person name="Li H.T."/>
            <person name="Zhu H."/>
            <person name="Zhou G.P."/>
            <person name="Wang M."/>
            <person name="Wang L."/>
        </authorList>
    </citation>
    <scope>NUCLEOTIDE SEQUENCE [LARGE SCALE GENOMIC DNA]</scope>
    <source>
        <strain evidence="3">ATCC 90039 / CBS 2479 / JCM 2466 / KCTC 7840 / NCYC 2677 / UAMH 7654</strain>
    </source>
</reference>
<gene>
    <name evidence="2" type="ORF">A1Q1_03007</name>
</gene>
<dbReference type="InterPro" id="IPR017438">
    <property type="entry name" value="ATP-NAD_kinase_N"/>
</dbReference>
<accession>J6ETS7</accession>
<feature type="compositionally biased region" description="Polar residues" evidence="1">
    <location>
        <begin position="73"/>
        <end position="87"/>
    </location>
</feature>
<organism evidence="2 3">
    <name type="scientific">Trichosporon asahii var. asahii (strain ATCC 90039 / CBS 2479 / JCM 2466 / KCTC 7840 / NBRC 103889/ NCYC 2677 / UAMH 7654)</name>
    <name type="common">Yeast</name>
    <dbReference type="NCBI Taxonomy" id="1186058"/>
    <lineage>
        <taxon>Eukaryota</taxon>
        <taxon>Fungi</taxon>
        <taxon>Dikarya</taxon>
        <taxon>Basidiomycota</taxon>
        <taxon>Agaricomycotina</taxon>
        <taxon>Tremellomycetes</taxon>
        <taxon>Trichosporonales</taxon>
        <taxon>Trichosporonaceae</taxon>
        <taxon>Trichosporon</taxon>
    </lineage>
</organism>
<sequence>MHRRLPGMPSPLSKITDSRTEDETFHTAKKKVHMSPDVADDPAVPCFIHSGLDRKGALQDWLRHNQADHAFSPNRQKLRAQQQQPRASHNRHPRPQPLTPAFPRVPKTPSPGAENGYESDKSSSISVGQSMEREGPPLTPEVEIDTEFDADDDDEEATSLTRQLAATAQGVREVSKQLGRTKVHSRIQHILIVTKARDNRLISLTRDLALNSPTRLAPSALPPHARYNLDVRGLLAHEEVDVLSDDDVGEMPVASTESEKQSTKGHVRRRHGLALLRVVKLVDLAVHDYSVRNEIVTNLYNVAKMWLTNAISRAPIEVQSMLQSYLNESRDVLLVDSVEMGAGLALHFCKAISRLDRQESLMPMIGGWPSDNSNLVASQFAAKNYYDGELSGARLVLDKGWLTIGASLTENRSW</sequence>
<dbReference type="Proteomes" id="UP000002748">
    <property type="component" value="Unassembled WGS sequence"/>
</dbReference>
<comment type="caution">
    <text evidence="2">The sequence shown here is derived from an EMBL/GenBank/DDBJ whole genome shotgun (WGS) entry which is preliminary data.</text>
</comment>
<dbReference type="OrthoDB" id="24581at2759"/>
<feature type="compositionally biased region" description="Basic and acidic residues" evidence="1">
    <location>
        <begin position="16"/>
        <end position="26"/>
    </location>
</feature>
<dbReference type="KEGG" id="tasa:A1Q1_03007"/>
<feature type="region of interest" description="Disordered" evidence="1">
    <location>
        <begin position="68"/>
        <end position="142"/>
    </location>
</feature>
<feature type="region of interest" description="Disordered" evidence="1">
    <location>
        <begin position="1"/>
        <end position="40"/>
    </location>
</feature>
<dbReference type="VEuPathDB" id="FungiDB:A1Q1_03007"/>
<evidence type="ECO:0000313" key="2">
    <source>
        <dbReference type="EMBL" id="EJT47969.1"/>
    </source>
</evidence>
<dbReference type="GO" id="GO:0016301">
    <property type="term" value="F:kinase activity"/>
    <property type="evidence" value="ECO:0007669"/>
    <property type="project" value="UniProtKB-KW"/>
</dbReference>
<evidence type="ECO:0000256" key="1">
    <source>
        <dbReference type="SAM" id="MobiDB-lite"/>
    </source>
</evidence>
<evidence type="ECO:0000313" key="3">
    <source>
        <dbReference type="Proteomes" id="UP000002748"/>
    </source>
</evidence>
<dbReference type="AlphaFoldDB" id="J6ETS7"/>
<protein>
    <submittedName>
        <fullName evidence="2">Phosphatidylinositol 4-kinase</fullName>
    </submittedName>
</protein>
<dbReference type="RefSeq" id="XP_014179711.1">
    <property type="nucleotide sequence ID" value="XM_014324236.1"/>
</dbReference>
<dbReference type="HOGENOM" id="CLU_664273_0_0_1"/>
<dbReference type="GeneID" id="25986520"/>
<proteinExistence type="predicted"/>
<dbReference type="EMBL" id="ALBS01000217">
    <property type="protein sequence ID" value="EJT47969.1"/>
    <property type="molecule type" value="Genomic_DNA"/>
</dbReference>
<dbReference type="Gene3D" id="3.40.50.10330">
    <property type="entry name" value="Probable inorganic polyphosphate/atp-NAD kinase, domain 1"/>
    <property type="match status" value="1"/>
</dbReference>
<keyword evidence="2" id="KW-0808">Transferase</keyword>